<evidence type="ECO:0000313" key="13">
    <source>
        <dbReference type="EMBL" id="OGZ72268.1"/>
    </source>
</evidence>
<feature type="domain" description="Nudix hydrolase" evidence="12">
    <location>
        <begin position="2"/>
        <end position="135"/>
    </location>
</feature>
<dbReference type="SUPFAM" id="SSF55811">
    <property type="entry name" value="Nudix"/>
    <property type="match status" value="1"/>
</dbReference>
<evidence type="ECO:0000256" key="11">
    <source>
        <dbReference type="ARBA" id="ARBA00038905"/>
    </source>
</evidence>
<name>A0A1G2IDQ4_9BACT</name>
<keyword evidence="5" id="KW-0479">Metal-binding</keyword>
<dbReference type="GO" id="GO:0006281">
    <property type="term" value="P:DNA repair"/>
    <property type="evidence" value="ECO:0007669"/>
    <property type="project" value="UniProtKB-KW"/>
</dbReference>
<dbReference type="GO" id="GO:0046872">
    <property type="term" value="F:metal ion binding"/>
    <property type="evidence" value="ECO:0007669"/>
    <property type="project" value="UniProtKB-KW"/>
</dbReference>
<keyword evidence="8" id="KW-0460">Magnesium</keyword>
<reference evidence="13 14" key="1">
    <citation type="journal article" date="2016" name="Nat. Commun.">
        <title>Thousands of microbial genomes shed light on interconnected biogeochemical processes in an aquifer system.</title>
        <authorList>
            <person name="Anantharaman K."/>
            <person name="Brown C.T."/>
            <person name="Hug L.A."/>
            <person name="Sharon I."/>
            <person name="Castelle C.J."/>
            <person name="Probst A.J."/>
            <person name="Thomas B.C."/>
            <person name="Singh A."/>
            <person name="Wilkins M.J."/>
            <person name="Karaoz U."/>
            <person name="Brodie E.L."/>
            <person name="Williams K.H."/>
            <person name="Hubbard S.S."/>
            <person name="Banfield J.F."/>
        </authorList>
    </citation>
    <scope>NUCLEOTIDE SEQUENCE [LARGE SCALE GENOMIC DNA]</scope>
</reference>
<comment type="cofactor">
    <cofactor evidence="1">
        <name>Mg(2+)</name>
        <dbReference type="ChEBI" id="CHEBI:18420"/>
    </cofactor>
</comment>
<comment type="caution">
    <text evidence="13">The sequence shown here is derived from an EMBL/GenBank/DDBJ whole genome shotgun (WGS) entry which is preliminary data.</text>
</comment>
<dbReference type="EMBL" id="MHPA01000028">
    <property type="protein sequence ID" value="OGZ72268.1"/>
    <property type="molecule type" value="Genomic_DNA"/>
</dbReference>
<dbReference type="Pfam" id="PF00293">
    <property type="entry name" value="NUDIX"/>
    <property type="match status" value="1"/>
</dbReference>
<dbReference type="Gene3D" id="3.90.79.10">
    <property type="entry name" value="Nucleoside Triphosphate Pyrophosphohydrolase"/>
    <property type="match status" value="1"/>
</dbReference>
<evidence type="ECO:0000313" key="14">
    <source>
        <dbReference type="Proteomes" id="UP000176774"/>
    </source>
</evidence>
<evidence type="ECO:0000256" key="3">
    <source>
        <dbReference type="ARBA" id="ARBA00022457"/>
    </source>
</evidence>
<organism evidence="13 14">
    <name type="scientific">Candidatus Staskawiczbacteria bacterium RIFCSPLOWO2_01_FULL_38_12b</name>
    <dbReference type="NCBI Taxonomy" id="1802214"/>
    <lineage>
        <taxon>Bacteria</taxon>
        <taxon>Candidatus Staskawicziibacteriota</taxon>
    </lineage>
</organism>
<evidence type="ECO:0000256" key="8">
    <source>
        <dbReference type="ARBA" id="ARBA00022842"/>
    </source>
</evidence>
<proteinExistence type="inferred from homology"/>
<evidence type="ECO:0000256" key="10">
    <source>
        <dbReference type="ARBA" id="ARBA00035861"/>
    </source>
</evidence>
<gene>
    <name evidence="13" type="ORF">A2908_03960</name>
</gene>
<dbReference type="AlphaFoldDB" id="A0A1G2IDQ4"/>
<sequence>MEKKRNVSVLIPCRIQNKQVFVYLQKREKNRKVLPDHFGFFGGKIEERETPAQALEREIQEEMCFVPKGCEFLSKYDFIDWSSNVYFLEVNDNFEKEVKIMEGEYGKFFSEKEALSEPMLTDDNKDILRDLYVFLKKGNE</sequence>
<evidence type="ECO:0000256" key="1">
    <source>
        <dbReference type="ARBA" id="ARBA00001946"/>
    </source>
</evidence>
<comment type="catalytic activity">
    <reaction evidence="10">
        <text>8-oxo-dGTP + H2O = 8-oxo-dGMP + diphosphate + H(+)</text>
        <dbReference type="Rhea" id="RHEA:31575"/>
        <dbReference type="ChEBI" id="CHEBI:15377"/>
        <dbReference type="ChEBI" id="CHEBI:15378"/>
        <dbReference type="ChEBI" id="CHEBI:33019"/>
        <dbReference type="ChEBI" id="CHEBI:63224"/>
        <dbReference type="ChEBI" id="CHEBI:77896"/>
        <dbReference type="EC" id="3.6.1.55"/>
    </reaction>
</comment>
<evidence type="ECO:0000256" key="6">
    <source>
        <dbReference type="ARBA" id="ARBA00022763"/>
    </source>
</evidence>
<dbReference type="InterPro" id="IPR047127">
    <property type="entry name" value="MutT-like"/>
</dbReference>
<dbReference type="InterPro" id="IPR000086">
    <property type="entry name" value="NUDIX_hydrolase_dom"/>
</dbReference>
<evidence type="ECO:0000256" key="9">
    <source>
        <dbReference type="ARBA" id="ARBA00023204"/>
    </source>
</evidence>
<dbReference type="GO" id="GO:0006260">
    <property type="term" value="P:DNA replication"/>
    <property type="evidence" value="ECO:0007669"/>
    <property type="project" value="UniProtKB-KW"/>
</dbReference>
<dbReference type="PROSITE" id="PS51462">
    <property type="entry name" value="NUDIX"/>
    <property type="match status" value="1"/>
</dbReference>
<dbReference type="InterPro" id="IPR015797">
    <property type="entry name" value="NUDIX_hydrolase-like_dom_sf"/>
</dbReference>
<keyword evidence="4" id="KW-0235">DNA replication</keyword>
<evidence type="ECO:0000256" key="5">
    <source>
        <dbReference type="ARBA" id="ARBA00022723"/>
    </source>
</evidence>
<protein>
    <recommendedName>
        <fullName evidence="11">8-oxo-dGTP diphosphatase</fullName>
        <ecNumber evidence="11">3.6.1.55</ecNumber>
    </recommendedName>
</protein>
<evidence type="ECO:0000256" key="2">
    <source>
        <dbReference type="ARBA" id="ARBA00005582"/>
    </source>
</evidence>
<evidence type="ECO:0000259" key="12">
    <source>
        <dbReference type="PROSITE" id="PS51462"/>
    </source>
</evidence>
<dbReference type="EC" id="3.6.1.55" evidence="11"/>
<keyword evidence="6" id="KW-0227">DNA damage</keyword>
<dbReference type="STRING" id="1802214.A2908_03960"/>
<dbReference type="GO" id="GO:0044716">
    <property type="term" value="F:8-oxo-GDP phosphatase activity"/>
    <property type="evidence" value="ECO:0007669"/>
    <property type="project" value="TreeGrafter"/>
</dbReference>
<dbReference type="PANTHER" id="PTHR47707">
    <property type="entry name" value="8-OXO-DGTP DIPHOSPHATASE"/>
    <property type="match status" value="1"/>
</dbReference>
<evidence type="ECO:0000256" key="7">
    <source>
        <dbReference type="ARBA" id="ARBA00022801"/>
    </source>
</evidence>
<dbReference type="GO" id="GO:0008413">
    <property type="term" value="F:8-oxo-7,8-dihydroguanosine triphosphate pyrophosphatase activity"/>
    <property type="evidence" value="ECO:0007669"/>
    <property type="project" value="TreeGrafter"/>
</dbReference>
<dbReference type="GO" id="GO:0044715">
    <property type="term" value="F:8-oxo-dGDP phosphatase activity"/>
    <property type="evidence" value="ECO:0007669"/>
    <property type="project" value="TreeGrafter"/>
</dbReference>
<dbReference type="PANTHER" id="PTHR47707:SF1">
    <property type="entry name" value="NUDIX HYDROLASE FAMILY PROTEIN"/>
    <property type="match status" value="1"/>
</dbReference>
<keyword evidence="9" id="KW-0234">DNA repair</keyword>
<dbReference type="Proteomes" id="UP000176774">
    <property type="component" value="Unassembled WGS sequence"/>
</dbReference>
<dbReference type="GO" id="GO:0035539">
    <property type="term" value="F:8-oxo-7,8-dihydrodeoxyguanosine triphosphate pyrophosphatase activity"/>
    <property type="evidence" value="ECO:0007669"/>
    <property type="project" value="UniProtKB-EC"/>
</dbReference>
<keyword evidence="3" id="KW-0515">Mutator protein</keyword>
<evidence type="ECO:0000256" key="4">
    <source>
        <dbReference type="ARBA" id="ARBA00022705"/>
    </source>
</evidence>
<keyword evidence="7" id="KW-0378">Hydrolase</keyword>
<comment type="similarity">
    <text evidence="2">Belongs to the Nudix hydrolase family.</text>
</comment>
<accession>A0A1G2IDQ4</accession>